<evidence type="ECO:0000313" key="1">
    <source>
        <dbReference type="EMBL" id="GMN25693.1"/>
    </source>
</evidence>
<organism evidence="1 2">
    <name type="scientific">Ficus carica</name>
    <name type="common">Common fig</name>
    <dbReference type="NCBI Taxonomy" id="3494"/>
    <lineage>
        <taxon>Eukaryota</taxon>
        <taxon>Viridiplantae</taxon>
        <taxon>Streptophyta</taxon>
        <taxon>Embryophyta</taxon>
        <taxon>Tracheophyta</taxon>
        <taxon>Spermatophyta</taxon>
        <taxon>Magnoliopsida</taxon>
        <taxon>eudicotyledons</taxon>
        <taxon>Gunneridae</taxon>
        <taxon>Pentapetalae</taxon>
        <taxon>rosids</taxon>
        <taxon>fabids</taxon>
        <taxon>Rosales</taxon>
        <taxon>Moraceae</taxon>
        <taxon>Ficeae</taxon>
        <taxon>Ficus</taxon>
    </lineage>
</organism>
<protein>
    <submittedName>
        <fullName evidence="1">Uncharacterized protein</fullName>
    </submittedName>
</protein>
<dbReference type="AlphaFoldDB" id="A0AA87ZG49"/>
<keyword evidence="2" id="KW-1185">Reference proteome</keyword>
<dbReference type="EMBL" id="BTGU01006942">
    <property type="protein sequence ID" value="GMN25693.1"/>
    <property type="molecule type" value="Genomic_DNA"/>
</dbReference>
<evidence type="ECO:0000313" key="2">
    <source>
        <dbReference type="Proteomes" id="UP001187192"/>
    </source>
</evidence>
<sequence length="129" mass="14694">MHKGTYNQDREVTCSCTRKRSSITWDIAREMYARDVCRIAAMLCDLMLCCMPCVKNDMLKRKKEGNKLSGDKSPVSCPPPEVGLSYGKSKSIVAHRVSNLQAVADTRWRCMAGRTVKCGKRFRYAFRSF</sequence>
<comment type="caution">
    <text evidence="1">The sequence shown here is derived from an EMBL/GenBank/DDBJ whole genome shotgun (WGS) entry which is preliminary data.</text>
</comment>
<name>A0AA87ZG49_FICCA</name>
<dbReference type="Proteomes" id="UP001187192">
    <property type="component" value="Unassembled WGS sequence"/>
</dbReference>
<gene>
    <name evidence="1" type="ORF">TIFTF001_049233</name>
</gene>
<proteinExistence type="predicted"/>
<accession>A0AA87ZG49</accession>
<reference evidence="1" key="1">
    <citation type="submission" date="2023-07" db="EMBL/GenBank/DDBJ databases">
        <title>draft genome sequence of fig (Ficus carica).</title>
        <authorList>
            <person name="Takahashi T."/>
            <person name="Nishimura K."/>
        </authorList>
    </citation>
    <scope>NUCLEOTIDE SEQUENCE</scope>
</reference>